<dbReference type="InParanoid" id="A0A3N0VLM6"/>
<evidence type="ECO:0000256" key="1">
    <source>
        <dbReference type="SAM" id="MobiDB-lite"/>
    </source>
</evidence>
<comment type="caution">
    <text evidence="3">The sequence shown here is derived from an EMBL/GenBank/DDBJ whole genome shotgun (WGS) entry which is preliminary data.</text>
</comment>
<name>A0A3N0VLM6_9GAMM</name>
<organism evidence="3 4">
    <name type="scientific">Stagnimonas aquatica</name>
    <dbReference type="NCBI Taxonomy" id="2689987"/>
    <lineage>
        <taxon>Bacteria</taxon>
        <taxon>Pseudomonadati</taxon>
        <taxon>Pseudomonadota</taxon>
        <taxon>Gammaproteobacteria</taxon>
        <taxon>Nevskiales</taxon>
        <taxon>Nevskiaceae</taxon>
        <taxon>Stagnimonas</taxon>
    </lineage>
</organism>
<dbReference type="EMBL" id="RJVO01000001">
    <property type="protein sequence ID" value="ROH92988.1"/>
    <property type="molecule type" value="Genomic_DNA"/>
</dbReference>
<gene>
    <name evidence="3" type="primary">cpaB</name>
    <name evidence="3" type="ORF">ED208_00145</name>
</gene>
<feature type="region of interest" description="Disordered" evidence="1">
    <location>
        <begin position="251"/>
        <end position="287"/>
    </location>
</feature>
<keyword evidence="4" id="KW-1185">Reference proteome</keyword>
<dbReference type="CDD" id="cd11614">
    <property type="entry name" value="SAF_CpaB_FlgA_like"/>
    <property type="match status" value="1"/>
</dbReference>
<dbReference type="InterPro" id="IPR013974">
    <property type="entry name" value="SAF"/>
</dbReference>
<evidence type="ECO:0000313" key="4">
    <source>
        <dbReference type="Proteomes" id="UP000282106"/>
    </source>
</evidence>
<feature type="domain" description="SAF" evidence="2">
    <location>
        <begin position="53"/>
        <end position="113"/>
    </location>
</feature>
<dbReference type="Proteomes" id="UP000282106">
    <property type="component" value="Unassembled WGS sequence"/>
</dbReference>
<dbReference type="AlphaFoldDB" id="A0A3N0VLM6"/>
<proteinExistence type="predicted"/>
<evidence type="ECO:0000259" key="2">
    <source>
        <dbReference type="SMART" id="SM00858"/>
    </source>
</evidence>
<dbReference type="Pfam" id="PF16976">
    <property type="entry name" value="RcpC"/>
    <property type="match status" value="1"/>
</dbReference>
<dbReference type="RefSeq" id="WP_123209840.1">
    <property type="nucleotide sequence ID" value="NZ_RJVO01000001.1"/>
</dbReference>
<evidence type="ECO:0000313" key="3">
    <source>
        <dbReference type="EMBL" id="ROH92988.1"/>
    </source>
</evidence>
<protein>
    <submittedName>
        <fullName evidence="3">Flp pilus assembly protein CpaB</fullName>
    </submittedName>
</protein>
<sequence length="307" mass="32551">MSSTALKVAAVILVLLTVVLAALGFSMSRNYAARAAKAEADAAKVVGQQAPQTLAVVALKPLAAYKTIARDDVSLVPVVVTPTDYYANLDEVVGRVPLVDVDAGAPITHRYFKEGNILAKVIPAGHQALALEVNEVVATGGFVRPGDNVDVLVYFRGGAGVNDAQSRVLLENARVLAFEERIIERPEGLKDDEKQDASRRRQRTAVIAVPDKDTTRVMLGVSLGDVRLALRGQQTATSEEAPAELTEAGLPLSETAKSAEKDQKVPDKAITAAELSRVKPPPALEKKLAPPAVVEVIQGSQITKVSQ</sequence>
<dbReference type="NCBIfam" id="TIGR03177">
    <property type="entry name" value="pilus_cpaB"/>
    <property type="match status" value="1"/>
</dbReference>
<dbReference type="SMART" id="SM00858">
    <property type="entry name" value="SAF"/>
    <property type="match status" value="1"/>
</dbReference>
<dbReference type="InterPro" id="IPR017592">
    <property type="entry name" value="Pilus_assmbl_Flp-typ_CpaB"/>
</dbReference>
<reference evidence="3 4" key="1">
    <citation type="submission" date="2018-10" db="EMBL/GenBank/DDBJ databases">
        <authorList>
            <person name="Chen W.-M."/>
        </authorList>
    </citation>
    <scope>NUCLEOTIDE SEQUENCE [LARGE SCALE GENOMIC DNA]</scope>
    <source>
        <strain evidence="3 4">THS-13</strain>
    </source>
</reference>
<dbReference type="InterPro" id="IPR031571">
    <property type="entry name" value="RcpC_dom"/>
</dbReference>
<dbReference type="Pfam" id="PF08666">
    <property type="entry name" value="SAF"/>
    <property type="match status" value="1"/>
</dbReference>
<accession>A0A3N0VLM6</accession>
<feature type="compositionally biased region" description="Basic and acidic residues" evidence="1">
    <location>
        <begin position="257"/>
        <end position="267"/>
    </location>
</feature>